<evidence type="ECO:0008006" key="5">
    <source>
        <dbReference type="Google" id="ProtNLM"/>
    </source>
</evidence>
<dbReference type="EMBL" id="BSDI01000042">
    <property type="protein sequence ID" value="GLI01256.1"/>
    <property type="molecule type" value="Genomic_DNA"/>
</dbReference>
<evidence type="ECO:0000313" key="3">
    <source>
        <dbReference type="EMBL" id="GLI01256.1"/>
    </source>
</evidence>
<evidence type="ECO:0000313" key="4">
    <source>
        <dbReference type="Proteomes" id="UP001144280"/>
    </source>
</evidence>
<keyword evidence="1" id="KW-0645">Protease</keyword>
<dbReference type="PRINTS" id="PR00834">
    <property type="entry name" value="PROTEASES2C"/>
</dbReference>
<proteinExistence type="predicted"/>
<dbReference type="Proteomes" id="UP001144280">
    <property type="component" value="Unassembled WGS sequence"/>
</dbReference>
<keyword evidence="4" id="KW-1185">Reference proteome</keyword>
<organism evidence="3 4">
    <name type="scientific">Phytohabitans aurantiacus</name>
    <dbReference type="NCBI Taxonomy" id="3016789"/>
    <lineage>
        <taxon>Bacteria</taxon>
        <taxon>Bacillati</taxon>
        <taxon>Actinomycetota</taxon>
        <taxon>Actinomycetes</taxon>
        <taxon>Micromonosporales</taxon>
        <taxon>Micromonosporaceae</taxon>
    </lineage>
</organism>
<dbReference type="PANTHER" id="PTHR43343:SF3">
    <property type="entry name" value="PROTEASE DO-LIKE 8, CHLOROPLASTIC"/>
    <property type="match status" value="1"/>
</dbReference>
<name>A0ABQ5R3X8_9ACTN</name>
<dbReference type="RefSeq" id="WP_281902140.1">
    <property type="nucleotide sequence ID" value="NZ_BSDI01000042.1"/>
</dbReference>
<dbReference type="InterPro" id="IPR051201">
    <property type="entry name" value="Chloro_Bact_Ser_Proteases"/>
</dbReference>
<dbReference type="InterPro" id="IPR009003">
    <property type="entry name" value="Peptidase_S1_PA"/>
</dbReference>
<protein>
    <recommendedName>
        <fullName evidence="5">Serine protease</fullName>
    </recommendedName>
</protein>
<evidence type="ECO:0000256" key="1">
    <source>
        <dbReference type="ARBA" id="ARBA00022670"/>
    </source>
</evidence>
<sequence length="286" mass="27975">MNETISQPEPVSVPSAHWSPAAPMAAVALGPAPAPSLWRRRMLAAAVATALAVTSGVGGGLLATQFASASPTTTNTVTATSVSTGGTYTPAQIVAKVSPSVVTIRVTSREGEAEGSGVVLSVDGLIMTNSHVVESGGTITVELSDGRTVDATLVGRDAAADIAVLRAEGVSDLTPATLGTSSNLAVGDSVLVFGSPLGLEGTVTAGIVSAVDREVSESGGSDMSGLIQTDAPINAGNSGGPVVNSAGQVVGITVAIATTSEDGGNIGVGFAIPIDTATAVATRLTT</sequence>
<comment type="caution">
    <text evidence="3">The sequence shown here is derived from an EMBL/GenBank/DDBJ whole genome shotgun (WGS) entry which is preliminary data.</text>
</comment>
<gene>
    <name evidence="3" type="ORF">Pa4123_65320</name>
</gene>
<accession>A0ABQ5R3X8</accession>
<dbReference type="Gene3D" id="2.40.10.120">
    <property type="match status" value="1"/>
</dbReference>
<dbReference type="PANTHER" id="PTHR43343">
    <property type="entry name" value="PEPTIDASE S12"/>
    <property type="match status" value="1"/>
</dbReference>
<dbReference type="InterPro" id="IPR001940">
    <property type="entry name" value="Peptidase_S1C"/>
</dbReference>
<dbReference type="Pfam" id="PF13365">
    <property type="entry name" value="Trypsin_2"/>
    <property type="match status" value="1"/>
</dbReference>
<evidence type="ECO:0000256" key="2">
    <source>
        <dbReference type="ARBA" id="ARBA00022801"/>
    </source>
</evidence>
<keyword evidence="2" id="KW-0378">Hydrolase</keyword>
<reference evidence="3" key="1">
    <citation type="submission" date="2022-12" db="EMBL/GenBank/DDBJ databases">
        <title>New Phytohabitans aurantiacus sp. RD004123 nov., an actinomycete isolated from soil.</title>
        <authorList>
            <person name="Triningsih D.W."/>
            <person name="Harunari E."/>
            <person name="Igarashi Y."/>
        </authorList>
    </citation>
    <scope>NUCLEOTIDE SEQUENCE</scope>
    <source>
        <strain evidence="3">RD004123</strain>
    </source>
</reference>
<dbReference type="SUPFAM" id="SSF50494">
    <property type="entry name" value="Trypsin-like serine proteases"/>
    <property type="match status" value="1"/>
</dbReference>